<keyword evidence="11" id="KW-0732">Signal</keyword>
<dbReference type="GO" id="GO:0046872">
    <property type="term" value="F:metal ion binding"/>
    <property type="evidence" value="ECO:0007669"/>
    <property type="project" value="UniProtKB-KW"/>
</dbReference>
<keyword evidence="17" id="KW-0998">Cell outer membrane</keyword>
<evidence type="ECO:0000256" key="8">
    <source>
        <dbReference type="ARBA" id="ARBA00022452"/>
    </source>
</evidence>
<comment type="catalytic activity">
    <reaction evidence="1">
        <text>a 1,2-diacyl-sn-glycero-3-phosphocholine + H2O = a 2-acyl-sn-glycero-3-phosphocholine + a fatty acid + H(+)</text>
        <dbReference type="Rhea" id="RHEA:18689"/>
        <dbReference type="ChEBI" id="CHEBI:15377"/>
        <dbReference type="ChEBI" id="CHEBI:15378"/>
        <dbReference type="ChEBI" id="CHEBI:28868"/>
        <dbReference type="ChEBI" id="CHEBI:57643"/>
        <dbReference type="ChEBI" id="CHEBI:57875"/>
        <dbReference type="EC" id="3.1.1.32"/>
    </reaction>
</comment>
<dbReference type="GO" id="GO:0009279">
    <property type="term" value="C:cell outer membrane"/>
    <property type="evidence" value="ECO:0007669"/>
    <property type="project" value="UniProtKB-SubCell"/>
</dbReference>
<reference evidence="21 22" key="1">
    <citation type="submission" date="2019-08" db="EMBL/GenBank/DDBJ databases">
        <title>Ulvibacter marinistellae sp. nov., isolated from a starfish, Patiria pectinifera.</title>
        <authorList>
            <person name="Kawano K."/>
            <person name="Ushijima N."/>
            <person name="Kihara M."/>
            <person name="Itoh H."/>
        </authorList>
    </citation>
    <scope>NUCLEOTIDE SEQUENCE [LARGE SCALE GENOMIC DNA]</scope>
    <source>
        <strain evidence="21 22">KK4</strain>
    </source>
</reference>
<feature type="active site" description="Nucleophile" evidence="19">
    <location>
        <position position="161"/>
    </location>
</feature>
<evidence type="ECO:0000313" key="22">
    <source>
        <dbReference type="Proteomes" id="UP000326994"/>
    </source>
</evidence>
<dbReference type="GO" id="GO:0008970">
    <property type="term" value="F:phospholipase A1 activity"/>
    <property type="evidence" value="ECO:0007669"/>
    <property type="project" value="UniProtKB-EC"/>
</dbReference>
<evidence type="ECO:0000256" key="2">
    <source>
        <dbReference type="ARBA" id="ARBA00001604"/>
    </source>
</evidence>
<evidence type="ECO:0000256" key="7">
    <source>
        <dbReference type="ARBA" id="ARBA00013278"/>
    </source>
</evidence>
<sequence>MTSDSNIGTAPLNIIIDKISHMKIHQLAFPLLIVTILLGSSSFAQSINRKQLKDSVKRLPYFSIHKDNFFITGVPTNSEINSATSNAKYQISFKQIITRNRLPWDSYLFLTYTQKAFWDIYEDSFPFRDINFNPSVAMGKPFFDTNDVLKGFATIALEHESNGRDSIFSRSWNRVTASYSTKIFKNTTANFEAWLPFGYKNDNPDLLEYIGLTELNIEHEMIRDKLYFNIMLRKGLNLDGKGTVRSRIYYNPFKNNRSNQFIMLEWYLGQAEGLLDYQKSRSMIRIGYVIKTNEFDFFR</sequence>
<feature type="binding site" description="in dimeric form" evidence="20">
    <location>
        <position position="124"/>
    </location>
    <ligand>
        <name>Ca(2+)</name>
        <dbReference type="ChEBI" id="CHEBI:29108"/>
        <label>1</label>
    </ligand>
</feature>
<comment type="similarity">
    <text evidence="4">Belongs to the phospholipase A1 family.</text>
</comment>
<evidence type="ECO:0000256" key="5">
    <source>
        <dbReference type="ARBA" id="ARBA00011702"/>
    </source>
</evidence>
<feature type="binding site" description="in dimeric form" evidence="20">
    <location>
        <position position="164"/>
    </location>
    <ligand>
        <name>Ca(2+)</name>
        <dbReference type="ChEBI" id="CHEBI:29108"/>
        <label>1</label>
    </ligand>
</feature>
<dbReference type="InterPro" id="IPR003187">
    <property type="entry name" value="PLipase_A1"/>
</dbReference>
<evidence type="ECO:0000256" key="6">
    <source>
        <dbReference type="ARBA" id="ARBA00013179"/>
    </source>
</evidence>
<dbReference type="SUPFAM" id="SSF56931">
    <property type="entry name" value="Outer membrane phospholipase A (OMPLA)"/>
    <property type="match status" value="1"/>
</dbReference>
<gene>
    <name evidence="21" type="ORF">ULMS_19380</name>
</gene>
<evidence type="ECO:0000256" key="15">
    <source>
        <dbReference type="ARBA" id="ARBA00023098"/>
    </source>
</evidence>
<evidence type="ECO:0000256" key="11">
    <source>
        <dbReference type="ARBA" id="ARBA00022729"/>
    </source>
</evidence>
<evidence type="ECO:0000256" key="17">
    <source>
        <dbReference type="ARBA" id="ARBA00023237"/>
    </source>
</evidence>
<keyword evidence="12" id="KW-0378">Hydrolase</keyword>
<feature type="binding site" description="in dimeric form" evidence="20">
    <location>
        <position position="169"/>
    </location>
    <ligand>
        <name>Ca(2+)</name>
        <dbReference type="ChEBI" id="CHEBI:29108"/>
        <label>1</label>
    </ligand>
</feature>
<keyword evidence="9" id="KW-0812">Transmembrane</keyword>
<comment type="caution">
    <text evidence="21">The sequence shown here is derived from an EMBL/GenBank/DDBJ whole genome shotgun (WGS) entry which is preliminary data.</text>
</comment>
<evidence type="ECO:0000256" key="10">
    <source>
        <dbReference type="ARBA" id="ARBA00022723"/>
    </source>
</evidence>
<comment type="cofactor">
    <cofactor evidence="20">
        <name>Ca(2+)</name>
        <dbReference type="ChEBI" id="CHEBI:29108"/>
    </cofactor>
    <text evidence="20">Binds 1 Ca(2+) ion per monomer.</text>
</comment>
<dbReference type="PANTHER" id="PTHR40457">
    <property type="entry name" value="PHOSPHOLIPASE A1"/>
    <property type="match status" value="1"/>
</dbReference>
<name>A0A5J4FWB1_9FLAO</name>
<comment type="subunit">
    <text evidence="5">Homodimer; dimerization is reversible, and the dimeric form is the active one.</text>
</comment>
<dbReference type="EC" id="3.1.1.4" evidence="7"/>
<evidence type="ECO:0000256" key="4">
    <source>
        <dbReference type="ARBA" id="ARBA00010525"/>
    </source>
</evidence>
<evidence type="ECO:0000256" key="9">
    <source>
        <dbReference type="ARBA" id="ARBA00022692"/>
    </source>
</evidence>
<evidence type="ECO:0000256" key="3">
    <source>
        <dbReference type="ARBA" id="ARBA00004571"/>
    </source>
</evidence>
<dbReference type="PANTHER" id="PTHR40457:SF1">
    <property type="entry name" value="PHOSPHOLIPASE A1"/>
    <property type="match status" value="1"/>
</dbReference>
<evidence type="ECO:0000256" key="1">
    <source>
        <dbReference type="ARBA" id="ARBA00000111"/>
    </source>
</evidence>
<proteinExistence type="inferred from homology"/>
<feature type="binding site" description="in dimeric form" evidence="20">
    <location>
        <position position="202"/>
    </location>
    <ligand>
        <name>Ca(2+)</name>
        <dbReference type="ChEBI" id="CHEBI:29108"/>
        <label>1</label>
    </ligand>
</feature>
<dbReference type="Pfam" id="PF02253">
    <property type="entry name" value="PLA1"/>
    <property type="match status" value="1"/>
</dbReference>
<comment type="subcellular location">
    <subcellularLocation>
        <location evidence="3">Cell outer membrane</location>
        <topology evidence="3">Multi-pass membrane protein</topology>
    </subcellularLocation>
</comment>
<dbReference type="AlphaFoldDB" id="A0A5J4FWB1"/>
<accession>A0A5J4FWB1</accession>
<evidence type="ECO:0000256" key="14">
    <source>
        <dbReference type="ARBA" id="ARBA00022963"/>
    </source>
</evidence>
<keyword evidence="15" id="KW-0443">Lipid metabolism</keyword>
<comment type="catalytic activity">
    <reaction evidence="2">
        <text>a 1,2-diacyl-sn-glycero-3-phosphocholine + H2O = a 1-acyl-sn-glycero-3-phosphocholine + a fatty acid + H(+)</text>
        <dbReference type="Rhea" id="RHEA:15801"/>
        <dbReference type="ChEBI" id="CHEBI:15377"/>
        <dbReference type="ChEBI" id="CHEBI:15378"/>
        <dbReference type="ChEBI" id="CHEBI:28868"/>
        <dbReference type="ChEBI" id="CHEBI:57643"/>
        <dbReference type="ChEBI" id="CHEBI:58168"/>
        <dbReference type="EC" id="3.1.1.4"/>
    </reaction>
</comment>
<evidence type="ECO:0000256" key="18">
    <source>
        <dbReference type="ARBA" id="ARBA00032375"/>
    </source>
</evidence>
<organism evidence="21 22">
    <name type="scientific">Patiriisocius marinistellae</name>
    <dbReference type="NCBI Taxonomy" id="2494560"/>
    <lineage>
        <taxon>Bacteria</taxon>
        <taxon>Pseudomonadati</taxon>
        <taxon>Bacteroidota</taxon>
        <taxon>Flavobacteriia</taxon>
        <taxon>Flavobacteriales</taxon>
        <taxon>Flavobacteriaceae</taxon>
        <taxon>Patiriisocius</taxon>
    </lineage>
</organism>
<keyword evidence="22" id="KW-1185">Reference proteome</keyword>
<feature type="active site" description="Proton acceptor" evidence="19">
    <location>
        <position position="159"/>
    </location>
</feature>
<dbReference type="InterPro" id="IPR036541">
    <property type="entry name" value="PLipase_A1_sf"/>
</dbReference>
<dbReference type="GO" id="GO:0004623">
    <property type="term" value="F:phospholipase A2 activity"/>
    <property type="evidence" value="ECO:0007669"/>
    <property type="project" value="UniProtKB-EC"/>
</dbReference>
<evidence type="ECO:0000256" key="19">
    <source>
        <dbReference type="PIRSR" id="PIRSR603187-1"/>
    </source>
</evidence>
<evidence type="ECO:0000313" key="21">
    <source>
        <dbReference type="EMBL" id="GEQ86430.1"/>
    </source>
</evidence>
<evidence type="ECO:0000256" key="16">
    <source>
        <dbReference type="ARBA" id="ARBA00023136"/>
    </source>
</evidence>
<dbReference type="PRINTS" id="PR01486">
    <property type="entry name" value="PHPHLIPASEA1"/>
</dbReference>
<evidence type="ECO:0000256" key="12">
    <source>
        <dbReference type="ARBA" id="ARBA00022801"/>
    </source>
</evidence>
<keyword evidence="13 20" id="KW-0106">Calcium</keyword>
<protein>
    <recommendedName>
        <fullName evidence="18">Phosphatidylcholine 1-acylhydrolase</fullName>
        <ecNumber evidence="6">3.1.1.32</ecNumber>
        <ecNumber evidence="7">3.1.1.4</ecNumber>
    </recommendedName>
</protein>
<evidence type="ECO:0000256" key="13">
    <source>
        <dbReference type="ARBA" id="ARBA00022837"/>
    </source>
</evidence>
<dbReference type="EC" id="3.1.1.32" evidence="6"/>
<dbReference type="Proteomes" id="UP000326994">
    <property type="component" value="Unassembled WGS sequence"/>
</dbReference>
<keyword evidence="10 20" id="KW-0479">Metal-binding</keyword>
<keyword evidence="16" id="KW-0472">Membrane</keyword>
<dbReference type="GO" id="GO:0016042">
    <property type="term" value="P:lipid catabolic process"/>
    <property type="evidence" value="ECO:0007669"/>
    <property type="project" value="UniProtKB-KW"/>
</dbReference>
<evidence type="ECO:0000256" key="20">
    <source>
        <dbReference type="PIRSR" id="PIRSR603187-2"/>
    </source>
</evidence>
<dbReference type="EMBL" id="BKCF01000003">
    <property type="protein sequence ID" value="GEQ86430.1"/>
    <property type="molecule type" value="Genomic_DNA"/>
</dbReference>
<keyword evidence="8" id="KW-1134">Transmembrane beta strand</keyword>
<keyword evidence="14" id="KW-0442">Lipid degradation</keyword>
<dbReference type="Gene3D" id="2.40.230.10">
    <property type="entry name" value="Phospholipase A1"/>
    <property type="match status" value="1"/>
</dbReference>